<reference evidence="1" key="1">
    <citation type="submission" date="2014-11" db="EMBL/GenBank/DDBJ databases">
        <authorList>
            <person name="Amaro Gonzalez C."/>
        </authorList>
    </citation>
    <scope>NUCLEOTIDE SEQUENCE</scope>
</reference>
<proteinExistence type="predicted"/>
<sequence length="27" mass="2984">MSFQATASERDGEFVPPDLRLLCKSSV</sequence>
<reference evidence="1" key="2">
    <citation type="journal article" date="2015" name="Fish Shellfish Immunol.">
        <title>Early steps in the European eel (Anguilla anguilla)-Vibrio vulnificus interaction in the gills: Role of the RtxA13 toxin.</title>
        <authorList>
            <person name="Callol A."/>
            <person name="Pajuelo D."/>
            <person name="Ebbesson L."/>
            <person name="Teles M."/>
            <person name="MacKenzie S."/>
            <person name="Amaro C."/>
        </authorList>
    </citation>
    <scope>NUCLEOTIDE SEQUENCE</scope>
</reference>
<organism evidence="1">
    <name type="scientific">Anguilla anguilla</name>
    <name type="common">European freshwater eel</name>
    <name type="synonym">Muraena anguilla</name>
    <dbReference type="NCBI Taxonomy" id="7936"/>
    <lineage>
        <taxon>Eukaryota</taxon>
        <taxon>Metazoa</taxon>
        <taxon>Chordata</taxon>
        <taxon>Craniata</taxon>
        <taxon>Vertebrata</taxon>
        <taxon>Euteleostomi</taxon>
        <taxon>Actinopterygii</taxon>
        <taxon>Neopterygii</taxon>
        <taxon>Teleostei</taxon>
        <taxon>Anguilliformes</taxon>
        <taxon>Anguillidae</taxon>
        <taxon>Anguilla</taxon>
    </lineage>
</organism>
<dbReference type="AlphaFoldDB" id="A0A0E9UZ13"/>
<accession>A0A0E9UZ13</accession>
<evidence type="ECO:0000313" key="1">
    <source>
        <dbReference type="EMBL" id="JAH70420.1"/>
    </source>
</evidence>
<name>A0A0E9UZ13_ANGAN</name>
<protein>
    <submittedName>
        <fullName evidence="1">Uncharacterized protein</fullName>
    </submittedName>
</protein>
<dbReference type="EMBL" id="GBXM01038157">
    <property type="protein sequence ID" value="JAH70420.1"/>
    <property type="molecule type" value="Transcribed_RNA"/>
</dbReference>